<dbReference type="InterPro" id="IPR001466">
    <property type="entry name" value="Beta-lactam-related"/>
</dbReference>
<evidence type="ECO:0000313" key="3">
    <source>
        <dbReference type="EMBL" id="MRG96431.1"/>
    </source>
</evidence>
<dbReference type="Pfam" id="PF00144">
    <property type="entry name" value="Beta-lactamase"/>
    <property type="match status" value="1"/>
</dbReference>
<organism evidence="3 4">
    <name type="scientific">Polyangium spumosum</name>
    <dbReference type="NCBI Taxonomy" id="889282"/>
    <lineage>
        <taxon>Bacteria</taxon>
        <taxon>Pseudomonadati</taxon>
        <taxon>Myxococcota</taxon>
        <taxon>Polyangia</taxon>
        <taxon>Polyangiales</taxon>
        <taxon>Polyangiaceae</taxon>
        <taxon>Polyangium</taxon>
    </lineage>
</organism>
<accession>A0A6N7Q6D1</accession>
<evidence type="ECO:0000259" key="2">
    <source>
        <dbReference type="Pfam" id="PF00144"/>
    </source>
</evidence>
<dbReference type="SUPFAM" id="SSF56601">
    <property type="entry name" value="beta-lactamase/transpeptidase-like"/>
    <property type="match status" value="1"/>
</dbReference>
<dbReference type="EMBL" id="WJIE01000011">
    <property type="protein sequence ID" value="MRG96431.1"/>
    <property type="molecule type" value="Genomic_DNA"/>
</dbReference>
<proteinExistence type="predicted"/>
<dbReference type="PANTHER" id="PTHR43283:SF11">
    <property type="entry name" value="BETA-LACTAMASE-RELATED DOMAIN-CONTAINING PROTEIN"/>
    <property type="match status" value="1"/>
</dbReference>
<evidence type="ECO:0000256" key="1">
    <source>
        <dbReference type="ARBA" id="ARBA00022801"/>
    </source>
</evidence>
<reference evidence="3 4" key="1">
    <citation type="submission" date="2019-10" db="EMBL/GenBank/DDBJ databases">
        <title>A soil myxobacterium in the family Polyangiaceae.</title>
        <authorList>
            <person name="Li Y."/>
            <person name="Wang J."/>
        </authorList>
    </citation>
    <scope>NUCLEOTIDE SEQUENCE [LARGE SCALE GENOMIC DNA]</scope>
    <source>
        <strain evidence="3 4">DSM 14734</strain>
    </source>
</reference>
<comment type="caution">
    <text evidence="3">The sequence shown here is derived from an EMBL/GenBank/DDBJ whole genome shotgun (WGS) entry which is preliminary data.</text>
</comment>
<dbReference type="PANTHER" id="PTHR43283">
    <property type="entry name" value="BETA-LACTAMASE-RELATED"/>
    <property type="match status" value="1"/>
</dbReference>
<evidence type="ECO:0000313" key="4">
    <source>
        <dbReference type="Proteomes" id="UP000440224"/>
    </source>
</evidence>
<dbReference type="InterPro" id="IPR050789">
    <property type="entry name" value="Diverse_Enzym_Activities"/>
</dbReference>
<dbReference type="InterPro" id="IPR012338">
    <property type="entry name" value="Beta-lactam/transpept-like"/>
</dbReference>
<dbReference type="Proteomes" id="UP000440224">
    <property type="component" value="Unassembled WGS sequence"/>
</dbReference>
<name>A0A6N7Q6D1_9BACT</name>
<dbReference type="AlphaFoldDB" id="A0A6N7Q6D1"/>
<protein>
    <submittedName>
        <fullName evidence="3">Serine hydrolase</fullName>
    </submittedName>
</protein>
<keyword evidence="4" id="KW-1185">Reference proteome</keyword>
<dbReference type="GO" id="GO:0016787">
    <property type="term" value="F:hydrolase activity"/>
    <property type="evidence" value="ECO:0007669"/>
    <property type="project" value="UniProtKB-KW"/>
</dbReference>
<gene>
    <name evidence="3" type="ORF">GF068_31580</name>
</gene>
<feature type="domain" description="Beta-lactamase-related" evidence="2">
    <location>
        <begin position="17"/>
        <end position="348"/>
    </location>
</feature>
<keyword evidence="1 3" id="KW-0378">Hydrolase</keyword>
<dbReference type="Gene3D" id="3.40.710.10">
    <property type="entry name" value="DD-peptidase/beta-lactamase superfamily"/>
    <property type="match status" value="1"/>
</dbReference>
<sequence>MDLTAAARLVVEDHRAAPCAVVAAARRTSSGWVYGRGAAGTLSFEQDAPLADVETPFDLASLTKPVTALVMARLARRGSLARSEPLADLVPALANTRSARVSLDLLSAHRAGLDAHGPLYAPLVRGEPVDVEAALAMAADMRREGCAGDPPPEGFPPVYSDLGYVLLGAALARRSGVELDALVTREVTGPLELGIGSARRLHAMDASFDTRVAPTEIVPFRDGLVRGVVHDENAWALVGRASAGHAGLFGDARSVVRLGVAVLEALAGERDDFLGPEDVAPLVRPRPGGSLLAGFDQRSGDDPSSGARLGPRTFGHLGFTGTSVWMDPDAGFVGVLLTNRVHPTRTSLAIRRARPAAYDAMVEAMRAG</sequence>